<keyword evidence="4 5" id="KW-0472">Membrane</keyword>
<dbReference type="Pfam" id="PF04932">
    <property type="entry name" value="Wzy_C"/>
    <property type="match status" value="1"/>
</dbReference>
<dbReference type="AlphaFoldDB" id="A0A7W7YAW7"/>
<sequence>MKSLTPAFANGFAAPELRRLAGGTWAGQIALTGFVAGHSFLPNHWLHLGWLLVAGACALAWTDWPPLLRSWQADAGVHSIVFFLSWMLIRSCVQIPFMAERAPDEVISGILGMLLLVMFCMLVWQQAHNGLSLHTMGWFMGLTSALAALISIVLSYFVLPGHQAGERLMNLLVHGGLNPVCTGLIFGFSALWLASLMETKATPQPLWLGWAAAGLLHFAAFLSGSRGAMLALACGHLVLLVTRGWRRGGAAACVFLITAALYFTSTPLFARIQQWRAGPTAALASTQSIPHPLQKVVERGDNCRLDIYRAGWHAVDNVWLGTGQWGVRGLWQCELQSKTSIMMMSHLHSAFFATFVHGGVIGAALLLVVLGRGILCAHHLAKAGDATWLSLLAFGCGGLLFDGESLASLATAPRFEGLLFWLPLTVALARGAATAPRADF</sequence>
<feature type="transmembrane region" description="Helical" evidence="5">
    <location>
        <begin position="136"/>
        <end position="159"/>
    </location>
</feature>
<feature type="transmembrane region" description="Helical" evidence="5">
    <location>
        <begin position="350"/>
        <end position="370"/>
    </location>
</feature>
<feature type="transmembrane region" description="Helical" evidence="5">
    <location>
        <begin position="215"/>
        <end position="241"/>
    </location>
</feature>
<dbReference type="PANTHER" id="PTHR37422:SF13">
    <property type="entry name" value="LIPOPOLYSACCHARIDE BIOSYNTHESIS PROTEIN PA4999-RELATED"/>
    <property type="match status" value="1"/>
</dbReference>
<evidence type="ECO:0000259" key="6">
    <source>
        <dbReference type="Pfam" id="PF04932"/>
    </source>
</evidence>
<comment type="subcellular location">
    <subcellularLocation>
        <location evidence="1">Membrane</location>
        <topology evidence="1">Multi-pass membrane protein</topology>
    </subcellularLocation>
</comment>
<evidence type="ECO:0000256" key="1">
    <source>
        <dbReference type="ARBA" id="ARBA00004141"/>
    </source>
</evidence>
<organism evidence="7 8">
    <name type="scientific">Prosthecobacter vanneervenii</name>
    <dbReference type="NCBI Taxonomy" id="48466"/>
    <lineage>
        <taxon>Bacteria</taxon>
        <taxon>Pseudomonadati</taxon>
        <taxon>Verrucomicrobiota</taxon>
        <taxon>Verrucomicrobiia</taxon>
        <taxon>Verrucomicrobiales</taxon>
        <taxon>Verrucomicrobiaceae</taxon>
        <taxon>Prosthecobacter</taxon>
    </lineage>
</organism>
<comment type="caution">
    <text evidence="7">The sequence shown here is derived from an EMBL/GenBank/DDBJ whole genome shotgun (WGS) entry which is preliminary data.</text>
</comment>
<feature type="transmembrane region" description="Helical" evidence="5">
    <location>
        <begin position="248"/>
        <end position="270"/>
    </location>
</feature>
<evidence type="ECO:0000313" key="8">
    <source>
        <dbReference type="Proteomes" id="UP000590740"/>
    </source>
</evidence>
<keyword evidence="3 5" id="KW-1133">Transmembrane helix</keyword>
<gene>
    <name evidence="7" type="ORF">HNQ65_002204</name>
</gene>
<feature type="transmembrane region" description="Helical" evidence="5">
    <location>
        <begin position="20"/>
        <end position="41"/>
    </location>
</feature>
<feature type="domain" description="O-antigen ligase-related" evidence="6">
    <location>
        <begin position="212"/>
        <end position="367"/>
    </location>
</feature>
<evidence type="ECO:0000256" key="3">
    <source>
        <dbReference type="ARBA" id="ARBA00022989"/>
    </source>
</evidence>
<accession>A0A7W7YAW7</accession>
<evidence type="ECO:0000256" key="4">
    <source>
        <dbReference type="ARBA" id="ARBA00023136"/>
    </source>
</evidence>
<feature type="transmembrane region" description="Helical" evidence="5">
    <location>
        <begin position="76"/>
        <end position="93"/>
    </location>
</feature>
<dbReference type="EMBL" id="JACHIG010000004">
    <property type="protein sequence ID" value="MBB5032622.1"/>
    <property type="molecule type" value="Genomic_DNA"/>
</dbReference>
<keyword evidence="2 5" id="KW-0812">Transmembrane</keyword>
<name>A0A7W7YAW7_9BACT</name>
<dbReference type="RefSeq" id="WP_184339544.1">
    <property type="nucleotide sequence ID" value="NZ_JACHIG010000004.1"/>
</dbReference>
<evidence type="ECO:0000313" key="7">
    <source>
        <dbReference type="EMBL" id="MBB5032622.1"/>
    </source>
</evidence>
<dbReference type="Proteomes" id="UP000590740">
    <property type="component" value="Unassembled WGS sequence"/>
</dbReference>
<feature type="transmembrane region" description="Helical" evidence="5">
    <location>
        <begin position="171"/>
        <end position="195"/>
    </location>
</feature>
<protein>
    <recommendedName>
        <fullName evidence="6">O-antigen ligase-related domain-containing protein</fullName>
    </recommendedName>
</protein>
<feature type="transmembrane region" description="Helical" evidence="5">
    <location>
        <begin position="105"/>
        <end position="124"/>
    </location>
</feature>
<evidence type="ECO:0000256" key="2">
    <source>
        <dbReference type="ARBA" id="ARBA00022692"/>
    </source>
</evidence>
<dbReference type="InterPro" id="IPR051533">
    <property type="entry name" value="WaaL-like"/>
</dbReference>
<dbReference type="GO" id="GO:0016020">
    <property type="term" value="C:membrane"/>
    <property type="evidence" value="ECO:0007669"/>
    <property type="project" value="UniProtKB-SubCell"/>
</dbReference>
<keyword evidence="8" id="KW-1185">Reference proteome</keyword>
<reference evidence="7 8" key="1">
    <citation type="submission" date="2020-08" db="EMBL/GenBank/DDBJ databases">
        <title>Genomic Encyclopedia of Type Strains, Phase IV (KMG-IV): sequencing the most valuable type-strain genomes for metagenomic binning, comparative biology and taxonomic classification.</title>
        <authorList>
            <person name="Goeker M."/>
        </authorList>
    </citation>
    <scope>NUCLEOTIDE SEQUENCE [LARGE SCALE GENOMIC DNA]</scope>
    <source>
        <strain evidence="7 8">DSM 12252</strain>
    </source>
</reference>
<evidence type="ECO:0000256" key="5">
    <source>
        <dbReference type="SAM" id="Phobius"/>
    </source>
</evidence>
<dbReference type="PANTHER" id="PTHR37422">
    <property type="entry name" value="TEICHURONIC ACID BIOSYNTHESIS PROTEIN TUAE"/>
    <property type="match status" value="1"/>
</dbReference>
<dbReference type="InterPro" id="IPR007016">
    <property type="entry name" value="O-antigen_ligase-rel_domated"/>
</dbReference>
<proteinExistence type="predicted"/>